<dbReference type="EMBL" id="JAMSHJ010000003">
    <property type="protein sequence ID" value="KAI5426890.1"/>
    <property type="molecule type" value="Genomic_DNA"/>
</dbReference>
<dbReference type="InterPro" id="IPR014854">
    <property type="entry name" value="Nse4_C"/>
</dbReference>
<evidence type="ECO:0000256" key="1">
    <source>
        <dbReference type="ARBA" id="ARBA00004123"/>
    </source>
</evidence>
<evidence type="ECO:0000256" key="7">
    <source>
        <dbReference type="RuleBase" id="RU365071"/>
    </source>
</evidence>
<keyword evidence="10" id="KW-1185">Reference proteome</keyword>
<dbReference type="Proteomes" id="UP001058974">
    <property type="component" value="Chromosome 3"/>
</dbReference>
<comment type="similarity">
    <text evidence="2 7">Belongs to the NSE4 family.</text>
</comment>
<keyword evidence="6 7" id="KW-0539">Nucleus</keyword>
<dbReference type="GO" id="GO:0005634">
    <property type="term" value="C:nucleus"/>
    <property type="evidence" value="ECO:0007669"/>
    <property type="project" value="UniProtKB-SubCell"/>
</dbReference>
<evidence type="ECO:0000256" key="6">
    <source>
        <dbReference type="ARBA" id="ARBA00023242"/>
    </source>
</evidence>
<evidence type="ECO:0000256" key="3">
    <source>
        <dbReference type="ARBA" id="ARBA00022763"/>
    </source>
</evidence>
<keyword evidence="3 7" id="KW-0227">DNA damage</keyword>
<dbReference type="InterPro" id="IPR027786">
    <property type="entry name" value="Nse4/EID"/>
</dbReference>
<dbReference type="AlphaFoldDB" id="A0A9D5B1R6"/>
<protein>
    <recommendedName>
        <fullName evidence="7">Non-structural maintenance of chromosomes element 4</fullName>
    </recommendedName>
</protein>
<gene>
    <name evidence="9" type="ORF">KIW84_032355</name>
</gene>
<dbReference type="GO" id="GO:0030915">
    <property type="term" value="C:Smc5-Smc6 complex"/>
    <property type="evidence" value="ECO:0007669"/>
    <property type="project" value="UniProtKB-UniRule"/>
</dbReference>
<comment type="function">
    <text evidence="7">Component of the SMC5-SMC6 complex, that promotes sister chromatid alignment after DNA damage and facilitates double-stranded DNA breaks (DSBs) repair via homologous recombination between sister chromatids.</text>
</comment>
<dbReference type="Gramene" id="Psat03G0235500-T5">
    <property type="protein sequence ID" value="KAI5426890.1"/>
    <property type="gene ID" value="KIW84_032355"/>
</dbReference>
<organism evidence="9 10">
    <name type="scientific">Pisum sativum</name>
    <name type="common">Garden pea</name>
    <name type="synonym">Lathyrus oleraceus</name>
    <dbReference type="NCBI Taxonomy" id="3888"/>
    <lineage>
        <taxon>Eukaryota</taxon>
        <taxon>Viridiplantae</taxon>
        <taxon>Streptophyta</taxon>
        <taxon>Embryophyta</taxon>
        <taxon>Tracheophyta</taxon>
        <taxon>Spermatophyta</taxon>
        <taxon>Magnoliopsida</taxon>
        <taxon>eudicotyledons</taxon>
        <taxon>Gunneridae</taxon>
        <taxon>Pentapetalae</taxon>
        <taxon>rosids</taxon>
        <taxon>fabids</taxon>
        <taxon>Fabales</taxon>
        <taxon>Fabaceae</taxon>
        <taxon>Papilionoideae</taxon>
        <taxon>50 kb inversion clade</taxon>
        <taxon>NPAAA clade</taxon>
        <taxon>Hologalegina</taxon>
        <taxon>IRL clade</taxon>
        <taxon>Fabeae</taxon>
        <taxon>Lathyrus</taxon>
    </lineage>
</organism>
<evidence type="ECO:0000256" key="2">
    <source>
        <dbReference type="ARBA" id="ARBA00008997"/>
    </source>
</evidence>
<sequence>MDTKIKQKRVCRKKRLKPTELARPEQLVEGSREERNDTDKTMLTMFNILRKNRSVKLEILVLNRNSFAQTVENLFALSFLVKDGRAEIKVDKAGRHLVCEPL</sequence>
<keyword evidence="5 7" id="KW-0234">DNA repair</keyword>
<evidence type="ECO:0000259" key="8">
    <source>
        <dbReference type="Pfam" id="PF08743"/>
    </source>
</evidence>
<proteinExistence type="inferred from homology"/>
<dbReference type="GO" id="GO:0006310">
    <property type="term" value="P:DNA recombination"/>
    <property type="evidence" value="ECO:0007669"/>
    <property type="project" value="UniProtKB-UniRule"/>
</dbReference>
<evidence type="ECO:0000256" key="5">
    <source>
        <dbReference type="ARBA" id="ARBA00023204"/>
    </source>
</evidence>
<evidence type="ECO:0000256" key="4">
    <source>
        <dbReference type="ARBA" id="ARBA00023172"/>
    </source>
</evidence>
<feature type="domain" description="Non-structural maintenance of chromosome element 4 C-terminal" evidence="8">
    <location>
        <begin position="55"/>
        <end position="95"/>
    </location>
</feature>
<dbReference type="GO" id="GO:0006281">
    <property type="term" value="P:DNA repair"/>
    <property type="evidence" value="ECO:0007669"/>
    <property type="project" value="UniProtKB-UniRule"/>
</dbReference>
<dbReference type="PANTHER" id="PTHR16140">
    <property type="entry name" value="NON-STRUCTURAL MAINTENANCE OF CHROMOSOMES ELEMENT 4"/>
    <property type="match status" value="1"/>
</dbReference>
<evidence type="ECO:0000313" key="9">
    <source>
        <dbReference type="EMBL" id="KAI5426890.1"/>
    </source>
</evidence>
<name>A0A9D5B1R6_PEA</name>
<comment type="subcellular location">
    <subcellularLocation>
        <location evidence="1 7">Nucleus</location>
    </subcellularLocation>
</comment>
<evidence type="ECO:0000313" key="10">
    <source>
        <dbReference type="Proteomes" id="UP001058974"/>
    </source>
</evidence>
<comment type="caution">
    <text evidence="9">The sequence shown here is derived from an EMBL/GenBank/DDBJ whole genome shotgun (WGS) entry which is preliminary data.</text>
</comment>
<reference evidence="9 10" key="1">
    <citation type="journal article" date="2022" name="Nat. Genet.">
        <title>Improved pea reference genome and pan-genome highlight genomic features and evolutionary characteristics.</title>
        <authorList>
            <person name="Yang T."/>
            <person name="Liu R."/>
            <person name="Luo Y."/>
            <person name="Hu S."/>
            <person name="Wang D."/>
            <person name="Wang C."/>
            <person name="Pandey M.K."/>
            <person name="Ge S."/>
            <person name="Xu Q."/>
            <person name="Li N."/>
            <person name="Li G."/>
            <person name="Huang Y."/>
            <person name="Saxena R.K."/>
            <person name="Ji Y."/>
            <person name="Li M."/>
            <person name="Yan X."/>
            <person name="He Y."/>
            <person name="Liu Y."/>
            <person name="Wang X."/>
            <person name="Xiang C."/>
            <person name="Varshney R.K."/>
            <person name="Ding H."/>
            <person name="Gao S."/>
            <person name="Zong X."/>
        </authorList>
    </citation>
    <scope>NUCLEOTIDE SEQUENCE [LARGE SCALE GENOMIC DNA]</scope>
    <source>
        <strain evidence="9 10">cv. Zhongwan 6</strain>
    </source>
</reference>
<keyword evidence="4 7" id="KW-0233">DNA recombination</keyword>
<comment type="subunit">
    <text evidence="7">Component of the SMC5-SMC6 complex.</text>
</comment>
<accession>A0A9D5B1R6</accession>
<dbReference type="PANTHER" id="PTHR16140:SF16">
    <property type="entry name" value="NON-STRUCTURAL MAINTENANCE OF CHROMOSOMES ELEMENT 4"/>
    <property type="match status" value="1"/>
</dbReference>
<dbReference type="Pfam" id="PF08743">
    <property type="entry name" value="Nse4_C"/>
    <property type="match status" value="1"/>
</dbReference>